<evidence type="ECO:0000313" key="2">
    <source>
        <dbReference type="Proteomes" id="UP001321014"/>
    </source>
</evidence>
<dbReference type="Proteomes" id="UP001321014">
    <property type="component" value="Unassembled WGS sequence"/>
</dbReference>
<reference evidence="1 2" key="1">
    <citation type="submission" date="2022-10" db="EMBL/GenBank/DDBJ databases">
        <title>Ruegeria sp. nov., isolated from ocean surface water.</title>
        <authorList>
            <person name="He W."/>
            <person name="Wang L."/>
            <person name="Zhang D.-F."/>
        </authorList>
    </citation>
    <scope>NUCLEOTIDE SEQUENCE [LARGE SCALE GENOMIC DNA]</scope>
    <source>
        <strain evidence="1 2">WL0004</strain>
    </source>
</reference>
<organism evidence="1 2">
    <name type="scientific">Ruegeria marisflavi</name>
    <dbReference type="NCBI Taxonomy" id="2984152"/>
    <lineage>
        <taxon>Bacteria</taxon>
        <taxon>Pseudomonadati</taxon>
        <taxon>Pseudomonadota</taxon>
        <taxon>Alphaproteobacteria</taxon>
        <taxon>Rhodobacterales</taxon>
        <taxon>Roseobacteraceae</taxon>
        <taxon>Ruegeria</taxon>
    </lineage>
</organism>
<accession>A0ABT2WN13</accession>
<keyword evidence="2" id="KW-1185">Reference proteome</keyword>
<gene>
    <name evidence="1" type="ORF">OEZ49_05860</name>
</gene>
<dbReference type="GO" id="GO:0005524">
    <property type="term" value="F:ATP binding"/>
    <property type="evidence" value="ECO:0007669"/>
    <property type="project" value="UniProtKB-KW"/>
</dbReference>
<dbReference type="EMBL" id="JAOVQN010000004">
    <property type="protein sequence ID" value="MCU9837284.1"/>
    <property type="molecule type" value="Genomic_DNA"/>
</dbReference>
<keyword evidence="1" id="KW-0067">ATP-binding</keyword>
<sequence length="162" mass="18195">MSKTQAELHFLCGKIAAGKSTLSRSLAARHRAVVLSEDDWLHVLYPEELRTIPDYLRLSLRLKQAVAPHLLNLLAAGVTVILDFPANTVDQRRWMRALADTSAAPHMLHYLDAPDEVCKARLHRRNADEDHNFNVTEAQFEQITRHFVAPTAAEGLTTVVHS</sequence>
<evidence type="ECO:0000313" key="1">
    <source>
        <dbReference type="EMBL" id="MCU9837284.1"/>
    </source>
</evidence>
<dbReference type="RefSeq" id="WP_263387438.1">
    <property type="nucleotide sequence ID" value="NZ_JAOVQN010000004.1"/>
</dbReference>
<protein>
    <submittedName>
        <fullName evidence="1">ATP-binding protein</fullName>
    </submittedName>
</protein>
<name>A0ABT2WN13_9RHOB</name>
<dbReference type="Gene3D" id="3.40.50.300">
    <property type="entry name" value="P-loop containing nucleotide triphosphate hydrolases"/>
    <property type="match status" value="1"/>
</dbReference>
<proteinExistence type="predicted"/>
<dbReference type="SUPFAM" id="SSF52540">
    <property type="entry name" value="P-loop containing nucleoside triphosphate hydrolases"/>
    <property type="match status" value="1"/>
</dbReference>
<comment type="caution">
    <text evidence="1">The sequence shown here is derived from an EMBL/GenBank/DDBJ whole genome shotgun (WGS) entry which is preliminary data.</text>
</comment>
<dbReference type="InterPro" id="IPR027417">
    <property type="entry name" value="P-loop_NTPase"/>
</dbReference>
<keyword evidence="1" id="KW-0547">Nucleotide-binding</keyword>
<dbReference type="Pfam" id="PF13671">
    <property type="entry name" value="AAA_33"/>
    <property type="match status" value="1"/>
</dbReference>